<evidence type="ECO:0000256" key="3">
    <source>
        <dbReference type="SAM" id="SignalP"/>
    </source>
</evidence>
<dbReference type="EMBL" id="BAABME010010266">
    <property type="protein sequence ID" value="GAA0176944.1"/>
    <property type="molecule type" value="Genomic_DNA"/>
</dbReference>
<evidence type="ECO:0000256" key="1">
    <source>
        <dbReference type="SAM" id="Coils"/>
    </source>
</evidence>
<name>A0AAV3RLK1_LITER</name>
<evidence type="ECO:0000313" key="4">
    <source>
        <dbReference type="EMBL" id="GAA0176944.1"/>
    </source>
</evidence>
<evidence type="ECO:0000313" key="5">
    <source>
        <dbReference type="Proteomes" id="UP001454036"/>
    </source>
</evidence>
<keyword evidence="2" id="KW-1133">Transmembrane helix</keyword>
<feature type="transmembrane region" description="Helical" evidence="2">
    <location>
        <begin position="425"/>
        <end position="442"/>
    </location>
</feature>
<evidence type="ECO:0008006" key="6">
    <source>
        <dbReference type="Google" id="ProtNLM"/>
    </source>
</evidence>
<dbReference type="PANTHER" id="PTHR33538:SF2">
    <property type="entry name" value="PROTEIN GAMETE EXPRESSED 1"/>
    <property type="match status" value="1"/>
</dbReference>
<reference evidence="4 5" key="1">
    <citation type="submission" date="2024-01" db="EMBL/GenBank/DDBJ databases">
        <title>The complete chloroplast genome sequence of Lithospermum erythrorhizon: insights into the phylogenetic relationship among Boraginaceae species and the maternal lineages of purple gromwells.</title>
        <authorList>
            <person name="Okada T."/>
            <person name="Watanabe K."/>
        </authorList>
    </citation>
    <scope>NUCLEOTIDE SEQUENCE [LARGE SCALE GENOMIC DNA]</scope>
</reference>
<feature type="transmembrane region" description="Helical" evidence="2">
    <location>
        <begin position="454"/>
        <end position="473"/>
    </location>
</feature>
<keyword evidence="2" id="KW-0472">Membrane</keyword>
<keyword evidence="1" id="KW-0175">Coiled coil</keyword>
<proteinExistence type="predicted"/>
<keyword evidence="3" id="KW-0732">Signal</keyword>
<keyword evidence="2" id="KW-0812">Transmembrane</keyword>
<feature type="transmembrane region" description="Helical" evidence="2">
    <location>
        <begin position="485"/>
        <end position="505"/>
    </location>
</feature>
<organism evidence="4 5">
    <name type="scientific">Lithospermum erythrorhizon</name>
    <name type="common">Purple gromwell</name>
    <name type="synonym">Lithospermum officinale var. erythrorhizon</name>
    <dbReference type="NCBI Taxonomy" id="34254"/>
    <lineage>
        <taxon>Eukaryota</taxon>
        <taxon>Viridiplantae</taxon>
        <taxon>Streptophyta</taxon>
        <taxon>Embryophyta</taxon>
        <taxon>Tracheophyta</taxon>
        <taxon>Spermatophyta</taxon>
        <taxon>Magnoliopsida</taxon>
        <taxon>eudicotyledons</taxon>
        <taxon>Gunneridae</taxon>
        <taxon>Pentapetalae</taxon>
        <taxon>asterids</taxon>
        <taxon>lamiids</taxon>
        <taxon>Boraginales</taxon>
        <taxon>Boraginaceae</taxon>
        <taxon>Boraginoideae</taxon>
        <taxon>Lithospermeae</taxon>
        <taxon>Lithospermum</taxon>
    </lineage>
</organism>
<gene>
    <name evidence="4" type="ORF">LIER_29634</name>
</gene>
<evidence type="ECO:0000256" key="2">
    <source>
        <dbReference type="SAM" id="Phobius"/>
    </source>
</evidence>
<feature type="chain" id="PRO_5044022378" description="Protein GAMETE EXPRESSED 1" evidence="3">
    <location>
        <begin position="24"/>
        <end position="589"/>
    </location>
</feature>
<dbReference type="Proteomes" id="UP001454036">
    <property type="component" value="Unassembled WGS sequence"/>
</dbReference>
<feature type="signal peptide" evidence="3">
    <location>
        <begin position="1"/>
        <end position="23"/>
    </location>
</feature>
<dbReference type="AlphaFoldDB" id="A0AAV3RLK1"/>
<comment type="caution">
    <text evidence="4">The sequence shown here is derived from an EMBL/GenBank/DDBJ whole genome shotgun (WGS) entry which is preliminary data.</text>
</comment>
<protein>
    <recommendedName>
        <fullName evidence="6">Protein GAMETE EXPRESSED 1</fullName>
    </recommendedName>
</protein>
<accession>A0AAV3RLK1</accession>
<keyword evidence="5" id="KW-1185">Reference proteome</keyword>
<dbReference type="PANTHER" id="PTHR33538">
    <property type="entry name" value="PROTEIN GAMETE EXPRESSED 1"/>
    <property type="match status" value="1"/>
</dbReference>
<feature type="coiled-coil region" evidence="1">
    <location>
        <begin position="242"/>
        <end position="291"/>
    </location>
</feature>
<dbReference type="InterPro" id="IPR040346">
    <property type="entry name" value="GEX1/Brambleberry"/>
</dbReference>
<sequence>MYNYSRVPLLVLASILLLQTSWGFSFWSKKDGEKETKNNEANVKGLVGDFSMEAFNNKKGIELLENAKNKMLMNGCMQNAYQSVFASCSKIYAEHELKSKFAWYLSDCFEKSSGRPNFPQCDPQASMANCVKKLDDHAHGTYRTFYLEVNNLCHQLQNEAFRRRTESLVNDLKSSAEYAEEKLVNIGEQGEQLLHNSKNIQDSLATIDIRTQQVSETSKNIEEYINVVLRHSQDIYSQSKEIANSQGELREGQQRMKEKLEEGMTMVQDSYNNLGEEVNNIRNEAIEIEKEIGKVGEAMVSRMSILESKADDIEDMAGLSLDKQKELLDIQSVALQGVNSLTKFQSQALEESRSTLQQLADFGHKQQEELLQKQKHLQQAHDHLVENSKTILAAQEAFESKQETMFTSIDKLFALHNALLLESRLIKTFLYYSLAILVVYMFTSTKQTYNVRPMLYMGLCVTFLIESVMLRYTTYEMQGLDNIRWIRLSFVFLAAFKLLHSIITYRDYEVLNHQMLLTLIHKVNNIERSKTLSQEDESDEDSEVDWLSWVDEELPEDVDKLVDPDFVVHKEENTLIISPSRYNLRQRFY</sequence>